<accession>U9V884</accession>
<sequence>MLYNREVYIAQWRRIVILFYWKQRKITTELRIVFPYGVQAELLCYRYRKRI</sequence>
<proteinExistence type="predicted"/>
<organism evidence="1">
    <name type="scientific">Rhizophagus irregularis (strain DAOM 181602 / DAOM 197198 / MUCL 43194)</name>
    <name type="common">Arbuscular mycorrhizal fungus</name>
    <name type="synonym">Glomus intraradices</name>
    <dbReference type="NCBI Taxonomy" id="747089"/>
    <lineage>
        <taxon>Eukaryota</taxon>
        <taxon>Fungi</taxon>
        <taxon>Fungi incertae sedis</taxon>
        <taxon>Mucoromycota</taxon>
        <taxon>Glomeromycotina</taxon>
        <taxon>Glomeromycetes</taxon>
        <taxon>Glomerales</taxon>
        <taxon>Glomeraceae</taxon>
        <taxon>Rhizophagus</taxon>
    </lineage>
</organism>
<dbReference type="AlphaFoldDB" id="U9V884"/>
<evidence type="ECO:0000313" key="1">
    <source>
        <dbReference type="EMBL" id="ESA24126.1"/>
    </source>
</evidence>
<protein>
    <submittedName>
        <fullName evidence="1">Uncharacterized protein</fullName>
    </submittedName>
</protein>
<name>U9V884_RHIID</name>
<reference evidence="1" key="1">
    <citation type="submission" date="2013-07" db="EMBL/GenBank/DDBJ databases">
        <title>The genome of an arbuscular mycorrhizal fungus provides insights into the evolution of the oldest plant symbiosis.</title>
        <authorList>
            <consortium name="DOE Joint Genome Institute"/>
            <person name="Tisserant E."/>
            <person name="Malbreil M."/>
            <person name="Kuo A."/>
            <person name="Kohler A."/>
            <person name="Symeonidi A."/>
            <person name="Balestrini R."/>
            <person name="Charron P."/>
            <person name="Duensing N."/>
            <person name="Frei-dit-Frey N."/>
            <person name="Gianinazzi-Pearson V."/>
            <person name="Gilbert B."/>
            <person name="Handa Y."/>
            <person name="Hijri M."/>
            <person name="Kaul R."/>
            <person name="Kawaguchi M."/>
            <person name="Krajinski F."/>
            <person name="Lammers P."/>
            <person name="Lapierre D."/>
            <person name="Masclaux F.G."/>
            <person name="Murat C."/>
            <person name="Morin E."/>
            <person name="Ndikumana S."/>
            <person name="Pagni M."/>
            <person name="Petitpierre D."/>
            <person name="Requena N."/>
            <person name="Rosikiewicz P."/>
            <person name="Riley R."/>
            <person name="Saito K."/>
            <person name="San Clemente H."/>
            <person name="Shapiro H."/>
            <person name="van Tuinen D."/>
            <person name="Becard G."/>
            <person name="Bonfante P."/>
            <person name="Paszkowski U."/>
            <person name="Shachar-Hill Y."/>
            <person name="Young J.P."/>
            <person name="Sanders I.R."/>
            <person name="Henrissat B."/>
            <person name="Rensing S.A."/>
            <person name="Grigoriev I.V."/>
            <person name="Corradi N."/>
            <person name="Roux C."/>
            <person name="Martin F."/>
        </authorList>
    </citation>
    <scope>NUCLEOTIDE SEQUENCE</scope>
    <source>
        <strain evidence="1">DAOM 197198</strain>
    </source>
</reference>
<dbReference type="EMBL" id="KI274202">
    <property type="protein sequence ID" value="ESA24126.1"/>
    <property type="molecule type" value="Genomic_DNA"/>
</dbReference>
<dbReference type="HOGENOM" id="CLU_3107503_0_0_1"/>
<gene>
    <name evidence="1" type="ORF">GLOINDRAFT_341819</name>
</gene>